<feature type="transmembrane region" description="Helical" evidence="1">
    <location>
        <begin position="240"/>
        <end position="258"/>
    </location>
</feature>
<sequence>MFSIFTKINKKAFRNAVIATLIVIAITVIGSVNLQNYDAALMIYFFGTISMTFGIAYKHSVWLQRPPTQKYWKRTWQLLRSKDYWAQLKDYGRLTFKNLLLQKFLMPRSKMRWLGHFLLSVGCLISFGVTFGLTFGWMHFTLVPGTTDMYETHFMGFSVMTFKLGTIVALFLFHILVWTAIMVIIGSAIMMHRRFVDEGQMASQWFERDWLPLILLIVVSVTGLGIWFDYSFLEGKMSQFMAITHAIAVAMFLMWIPFGKFFHIFQRPAQIGANVYRLKGAKEGMQVCPHTKEEYACKMQINDLKEVTKELGFKLENKEGMSYLEYSPEGKRCMLAKAHLKAREEAGSFFG</sequence>
<keyword evidence="1" id="KW-0812">Transmembrane</keyword>
<dbReference type="RefSeq" id="WP_095912923.1">
    <property type="nucleotide sequence ID" value="NZ_CAUQLL010000003.1"/>
</dbReference>
<proteinExistence type="predicted"/>
<dbReference type="Proteomes" id="UP000243985">
    <property type="component" value="Unassembled WGS sequence"/>
</dbReference>
<evidence type="ECO:0000313" key="4">
    <source>
        <dbReference type="Proteomes" id="UP000217276"/>
    </source>
</evidence>
<dbReference type="SUPFAM" id="SSF103501">
    <property type="entry name" value="Respiratory nitrate reductase 1 gamma chain"/>
    <property type="match status" value="1"/>
</dbReference>
<protein>
    <submittedName>
        <fullName evidence="2">MFS transporter</fullName>
    </submittedName>
</protein>
<dbReference type="KEGG" id="clk:CGC53_00755"/>
<dbReference type="EMBL" id="QBKG01000015">
    <property type="protein sequence ID" value="PTX03178.1"/>
    <property type="molecule type" value="Genomic_DNA"/>
</dbReference>
<evidence type="ECO:0000313" key="2">
    <source>
        <dbReference type="EMBL" id="ATA80988.1"/>
    </source>
</evidence>
<dbReference type="GeneID" id="84581354"/>
<feature type="transmembrane region" description="Helical" evidence="1">
    <location>
        <begin position="210"/>
        <end position="228"/>
    </location>
</feature>
<evidence type="ECO:0000313" key="3">
    <source>
        <dbReference type="EMBL" id="PTX03178.1"/>
    </source>
</evidence>
<keyword evidence="4" id="KW-1185">Reference proteome</keyword>
<name>A0A250FAB2_9FLAO</name>
<feature type="transmembrane region" description="Helical" evidence="1">
    <location>
        <begin position="160"/>
        <end position="189"/>
    </location>
</feature>
<evidence type="ECO:0000313" key="5">
    <source>
        <dbReference type="Proteomes" id="UP000243985"/>
    </source>
</evidence>
<dbReference type="AlphaFoldDB" id="A0A250FAB2"/>
<keyword evidence="1" id="KW-0472">Membrane</keyword>
<dbReference type="Gene3D" id="1.20.950.20">
    <property type="entry name" value="Transmembrane di-heme cytochromes, Chain C"/>
    <property type="match status" value="1"/>
</dbReference>
<evidence type="ECO:0000256" key="1">
    <source>
        <dbReference type="SAM" id="Phobius"/>
    </source>
</evidence>
<dbReference type="EMBL" id="CP022384">
    <property type="protein sequence ID" value="ATA80988.1"/>
    <property type="molecule type" value="Genomic_DNA"/>
</dbReference>
<accession>A0A250FAB2</accession>
<reference evidence="3 5" key="3">
    <citation type="submission" date="2018-04" db="EMBL/GenBank/DDBJ databases">
        <title>Genomic Encyclopedia of Archaeal and Bacterial Type Strains, Phase II (KMG-II): from individual species to whole genera.</title>
        <authorList>
            <person name="Goeker M."/>
        </authorList>
    </citation>
    <scope>NUCLEOTIDE SEQUENCE [LARGE SCALE GENOMIC DNA]</scope>
    <source>
        <strain evidence="3 5">DSM 22902</strain>
    </source>
</reference>
<keyword evidence="1" id="KW-1133">Transmembrane helix</keyword>
<reference evidence="4" key="2">
    <citation type="submission" date="2017-06" db="EMBL/GenBank/DDBJ databases">
        <title>Capnocytophaga spp. assemblies.</title>
        <authorList>
            <person name="Gulvik C.A."/>
        </authorList>
    </citation>
    <scope>NUCLEOTIDE SEQUENCE [LARGE SCALE GENOMIC DNA]</scope>
    <source>
        <strain evidence="4">H6253</strain>
    </source>
</reference>
<reference evidence="2" key="1">
    <citation type="journal article" date="2017" name="Genome Announc.">
        <title>Twelve Complete Reference Genomes of Clinical Isolates in the Capnocytophaga Genus.</title>
        <authorList>
            <person name="Villarma A."/>
            <person name="Gulvik C.A."/>
            <person name="Rowe L.A."/>
            <person name="Sheth M."/>
            <person name="Juieng P."/>
            <person name="Nicholson A.C."/>
            <person name="Loparev V.N."/>
            <person name="McQuiston J.R."/>
        </authorList>
    </citation>
    <scope>NUCLEOTIDE SEQUENCE</scope>
    <source>
        <strain evidence="2">H6253</strain>
    </source>
</reference>
<dbReference type="InterPro" id="IPR036197">
    <property type="entry name" value="NarG-like_sf"/>
</dbReference>
<dbReference type="Proteomes" id="UP000217276">
    <property type="component" value="Chromosome"/>
</dbReference>
<feature type="transmembrane region" description="Helical" evidence="1">
    <location>
        <begin position="113"/>
        <end position="140"/>
    </location>
</feature>
<gene>
    <name evidence="3" type="ORF">C8P65_11528</name>
    <name evidence="2" type="ORF">CGC53_00755</name>
</gene>
<organism evidence="2 4">
    <name type="scientific">Capnocytophaga leadbetteri</name>
    <dbReference type="NCBI Taxonomy" id="327575"/>
    <lineage>
        <taxon>Bacteria</taxon>
        <taxon>Pseudomonadati</taxon>
        <taxon>Bacteroidota</taxon>
        <taxon>Flavobacteriia</taxon>
        <taxon>Flavobacteriales</taxon>
        <taxon>Flavobacteriaceae</taxon>
        <taxon>Capnocytophaga</taxon>
    </lineage>
</organism>
<feature type="transmembrane region" description="Helical" evidence="1">
    <location>
        <begin position="39"/>
        <end position="57"/>
    </location>
</feature>
<feature type="transmembrane region" description="Helical" evidence="1">
    <location>
        <begin position="12"/>
        <end position="33"/>
    </location>
</feature>